<feature type="compositionally biased region" description="Basic and acidic residues" evidence="7">
    <location>
        <begin position="727"/>
        <end position="738"/>
    </location>
</feature>
<sequence length="871" mass="92996">MQLNNMSTHQPSGGGPDQQHHLLVDAPTIRLMPSTLPVSIPLFRLRNVSFLQSPPHPAPEGTTTSTTSNTTNNNNYEFYKPPGTNGLELLNGSDKGADAQIKLEAADGGELSAELADRPGSSETGSSYGNQDSRSPPLTVAGSAARRQQQPQPRLFHRELPEDEDDEYEGEEEEEGMEGEEQERTVTGDEPGEESNDAACAAELGDSEQDDNKLAPQDQEKMTQAVKKVFTEYKWTPPVAPIRSPSTKKKQHIKRPMNAFMVWAQAARREMAQQQPRLQNSEISKDLGKIWKSLKDEAKQPFVEQAEKLRLAHKSQHPYYKYQPRRKKSKRCVGAGAKSGKCCELHYAELNGLASPPSMEDGGSSGDSGQYAHPDGQCPSTSGGLARGPKQQPAGKGRSRSSAVRAGPAETPLNGPPALPPPPPPPLATSYELELAHERVTGYGAGSGGAAPYEAPLSVELYSAGGADGGEGTGPALTTADCHFLEDGQPQSSMEMAEVQQSSTGSSSSSSSDAAVAAQLQSQHSSPYGARDWTIPIGIELRESATAMETGGTGGGGAYGLHGNRPMSSSCMAPGYAYTNYATAYMPTTPEYHSSQTPHFQPGGGGGTGGSGSAAPFEETGGLACYTSQPTSAVAHRYARGDVGDGPFAHQYHVHHGQLHPATATIEPDGRQPSSATPELEEHAVGAVAVVTSGESGLADRARGTVQILMPALSAYVSGTGTSTEVYGRHGSDQHAAHEQQQQQHRLTAIQSNRMHGASEPGLFNYALGETGQQYMPTAMGHHHLPYAGGQARIDIHQQSPPQHQHQHQQQPQQLHPLDLHEQHQQQQQVAHHHQSYHHSQQPPQDPYQYGSSPPGQAGRIPTGSGDGQFY</sequence>
<feature type="compositionally biased region" description="Low complexity" evidence="7">
    <location>
        <begin position="500"/>
        <end position="523"/>
    </location>
</feature>
<organism evidence="9 10">
    <name type="scientific">Anopheles gambiae</name>
    <name type="common">African malaria mosquito</name>
    <dbReference type="NCBI Taxonomy" id="7165"/>
    <lineage>
        <taxon>Eukaryota</taxon>
        <taxon>Metazoa</taxon>
        <taxon>Ecdysozoa</taxon>
        <taxon>Arthropoda</taxon>
        <taxon>Hexapoda</taxon>
        <taxon>Insecta</taxon>
        <taxon>Pterygota</taxon>
        <taxon>Neoptera</taxon>
        <taxon>Endopterygota</taxon>
        <taxon>Diptera</taxon>
        <taxon>Nematocera</taxon>
        <taxon>Culicoidea</taxon>
        <taxon>Culicidae</taxon>
        <taxon>Anophelinae</taxon>
        <taxon>Anopheles</taxon>
    </lineage>
</organism>
<dbReference type="InterPro" id="IPR009071">
    <property type="entry name" value="HMG_box_dom"/>
</dbReference>
<protein>
    <submittedName>
        <fullName evidence="9">HMG box domain-containing protein</fullName>
    </submittedName>
</protein>
<feature type="region of interest" description="Disordered" evidence="7">
    <location>
        <begin position="821"/>
        <end position="871"/>
    </location>
</feature>
<reference evidence="9 10" key="1">
    <citation type="journal article" date="2002" name="Science">
        <title>The genome sequence of the malaria mosquito Anopheles gambiae.</title>
        <authorList>
            <person name="Holt R.A."/>
            <person name="Subramanian G.M."/>
            <person name="Halpern A."/>
            <person name="Sutton G.G."/>
            <person name="Charlab R."/>
            <person name="Nusskern D.R."/>
            <person name="Wincker P."/>
            <person name="Clark A.G."/>
            <person name="Ribeiro J.M."/>
            <person name="Wides R."/>
            <person name="Salzberg S.L."/>
            <person name="Loftus B."/>
            <person name="Yandell M."/>
            <person name="Majoros W.H."/>
            <person name="Rusch D.B."/>
            <person name="Lai Z."/>
            <person name="Kraft C.L."/>
            <person name="Abril J.F."/>
            <person name="Anthouard V."/>
            <person name="Arensburger P."/>
            <person name="Atkinson P.W."/>
            <person name="Baden H."/>
            <person name="de Berardinis V."/>
            <person name="Baldwin D."/>
            <person name="Benes V."/>
            <person name="Biedler J."/>
            <person name="Blass C."/>
            <person name="Bolanos R."/>
            <person name="Boscus D."/>
            <person name="Barnstead M."/>
            <person name="Cai S."/>
            <person name="Center A."/>
            <person name="Chaturverdi K."/>
            <person name="Christophides G.K."/>
            <person name="Chrystal M.A."/>
            <person name="Clamp M."/>
            <person name="Cravchik A."/>
            <person name="Curwen V."/>
            <person name="Dana A."/>
            <person name="Delcher A."/>
            <person name="Dew I."/>
            <person name="Evans C.A."/>
            <person name="Flanigan M."/>
            <person name="Grundschober-Freimoser A."/>
            <person name="Friedli L."/>
            <person name="Gu Z."/>
            <person name="Guan P."/>
            <person name="Guigo R."/>
            <person name="Hillenmeyer M.E."/>
            <person name="Hladun S.L."/>
            <person name="Hogan J.R."/>
            <person name="Hong Y.S."/>
            <person name="Hoover J."/>
            <person name="Jaillon O."/>
            <person name="Ke Z."/>
            <person name="Kodira C."/>
            <person name="Kokoza E."/>
            <person name="Koutsos A."/>
            <person name="Letunic I."/>
            <person name="Levitsky A."/>
            <person name="Liang Y."/>
            <person name="Lin J.J."/>
            <person name="Lobo N.F."/>
            <person name="Lopez J.R."/>
            <person name="Malek J.A."/>
            <person name="McIntosh T.C."/>
            <person name="Meister S."/>
            <person name="Miller J."/>
            <person name="Mobarry C."/>
            <person name="Mongin E."/>
            <person name="Murphy S.D."/>
            <person name="O'Brochta D.A."/>
            <person name="Pfannkoch C."/>
            <person name="Qi R."/>
            <person name="Regier M.A."/>
            <person name="Remington K."/>
            <person name="Shao H."/>
            <person name="Sharakhova M.V."/>
            <person name="Sitter C.D."/>
            <person name="Shetty J."/>
            <person name="Smith T.J."/>
            <person name="Strong R."/>
            <person name="Sun J."/>
            <person name="Thomasova D."/>
            <person name="Ton L.Q."/>
            <person name="Topalis P."/>
            <person name="Tu Z."/>
            <person name="Unger M.F."/>
            <person name="Walenz B."/>
            <person name="Wang A."/>
            <person name="Wang J."/>
            <person name="Wang M."/>
            <person name="Wang X."/>
            <person name="Woodford K.J."/>
            <person name="Wortman J.R."/>
            <person name="Wu M."/>
            <person name="Yao A."/>
            <person name="Zdobnov E.M."/>
            <person name="Zhang H."/>
            <person name="Zhao Q."/>
            <person name="Zhao S."/>
            <person name="Zhu S.C."/>
            <person name="Zhimulev I."/>
            <person name="Coluzzi M."/>
            <person name="della Torre A."/>
            <person name="Roth C.W."/>
            <person name="Louis C."/>
            <person name="Kalush F."/>
            <person name="Mural R.J."/>
            <person name="Myers E.W."/>
            <person name="Adams M.D."/>
            <person name="Smith H.O."/>
            <person name="Broder S."/>
            <person name="Gardner M.J."/>
            <person name="Fraser C.M."/>
            <person name="Birney E."/>
            <person name="Bork P."/>
            <person name="Brey P.T."/>
            <person name="Venter J.C."/>
            <person name="Weissenbach J."/>
            <person name="Kafatos F.C."/>
            <person name="Collins F.H."/>
            <person name="Hoffman S.L."/>
        </authorList>
    </citation>
    <scope>NUCLEOTIDE SEQUENCE [LARGE SCALE GENOMIC DNA]</scope>
    <source>
        <strain evidence="9 10">PEST</strain>
    </source>
</reference>
<keyword evidence="3 6" id="KW-0238">DNA-binding</keyword>
<feature type="region of interest" description="Disordered" evidence="7">
    <location>
        <begin position="53"/>
        <end position="93"/>
    </location>
</feature>
<evidence type="ECO:0000256" key="6">
    <source>
        <dbReference type="PROSITE-ProRule" id="PRU00267"/>
    </source>
</evidence>
<feature type="region of interest" description="Disordered" evidence="7">
    <location>
        <begin position="724"/>
        <end position="746"/>
    </location>
</feature>
<feature type="compositionally biased region" description="Pro residues" evidence="7">
    <location>
        <begin position="414"/>
        <end position="427"/>
    </location>
</feature>
<dbReference type="CDD" id="cd22004">
    <property type="entry name" value="HMG-box_SOX"/>
    <property type="match status" value="1"/>
</dbReference>
<dbReference type="GO" id="GO:0000978">
    <property type="term" value="F:RNA polymerase II cis-regulatory region sequence-specific DNA binding"/>
    <property type="evidence" value="ECO:0000318"/>
    <property type="project" value="GO_Central"/>
</dbReference>
<evidence type="ECO:0000256" key="3">
    <source>
        <dbReference type="ARBA" id="ARBA00023125"/>
    </source>
</evidence>
<dbReference type="EnsemblMetazoa" id="AGAP029904-RA">
    <property type="protein sequence ID" value="AGAP029904-PA"/>
    <property type="gene ID" value="AGAP029904"/>
</dbReference>
<feature type="region of interest" description="Disordered" evidence="7">
    <location>
        <begin position="592"/>
        <end position="613"/>
    </location>
</feature>
<dbReference type="GO" id="GO:0005634">
    <property type="term" value="C:nucleus"/>
    <property type="evidence" value="ECO:0000318"/>
    <property type="project" value="GO_Central"/>
</dbReference>
<feature type="compositionally biased region" description="Gly residues" evidence="7">
    <location>
        <begin position="602"/>
        <end position="612"/>
    </location>
</feature>
<comment type="subcellular location">
    <subcellularLocation>
        <location evidence="1">Nucleus</location>
    </subcellularLocation>
</comment>
<feature type="region of interest" description="Disordered" evidence="7">
    <location>
        <begin position="106"/>
        <end position="223"/>
    </location>
</feature>
<accession>A0A903XZ05</accession>
<dbReference type="Gene3D" id="1.10.30.10">
    <property type="entry name" value="High mobility group box domain"/>
    <property type="match status" value="1"/>
</dbReference>
<evidence type="ECO:0000256" key="5">
    <source>
        <dbReference type="ARBA" id="ARBA00023242"/>
    </source>
</evidence>
<feature type="DNA-binding region" description="HMG box" evidence="6">
    <location>
        <begin position="253"/>
        <end position="321"/>
    </location>
</feature>
<dbReference type="Pfam" id="PF00505">
    <property type="entry name" value="HMG_box"/>
    <property type="match status" value="1"/>
</dbReference>
<dbReference type="FunFam" id="1.10.30.10:FF:000051">
    <property type="entry name" value="Transcription factor Sox-10"/>
    <property type="match status" value="1"/>
</dbReference>
<feature type="compositionally biased region" description="Low complexity" evidence="7">
    <location>
        <begin position="62"/>
        <end position="75"/>
    </location>
</feature>
<dbReference type="SMART" id="SM00398">
    <property type="entry name" value="HMG"/>
    <property type="match status" value="1"/>
</dbReference>
<feature type="region of interest" description="Disordered" evidence="7">
    <location>
        <begin position="490"/>
        <end position="530"/>
    </location>
</feature>
<reference evidence="9 10" key="2">
    <citation type="journal article" date="2004" name="Trends Parasitol.">
        <title>The Anopheles gambiae genome: an update.</title>
        <authorList>
            <person name="Mongin E."/>
            <person name="Louis C."/>
            <person name="Holt R.A."/>
            <person name="Birney E."/>
            <person name="Collins F.H."/>
        </authorList>
    </citation>
    <scope>NUCLEOTIDE SEQUENCE [LARGE SCALE GENOMIC DNA]</scope>
    <source>
        <strain evidence="9 10">PEST</strain>
    </source>
</reference>
<keyword evidence="2" id="KW-0805">Transcription regulation</keyword>
<dbReference type="PANTHER" id="PTHR45803">
    <property type="entry name" value="SOX100B"/>
    <property type="match status" value="1"/>
</dbReference>
<evidence type="ECO:0000256" key="4">
    <source>
        <dbReference type="ARBA" id="ARBA00023163"/>
    </source>
</evidence>
<feature type="domain" description="HMG box" evidence="8">
    <location>
        <begin position="253"/>
        <end position="321"/>
    </location>
</feature>
<name>A0A903XZ05_ANOGA</name>
<evidence type="ECO:0000256" key="1">
    <source>
        <dbReference type="ARBA" id="ARBA00004123"/>
    </source>
</evidence>
<dbReference type="GO" id="GO:0006357">
    <property type="term" value="P:regulation of transcription by RNA polymerase II"/>
    <property type="evidence" value="ECO:0000318"/>
    <property type="project" value="GO_Central"/>
</dbReference>
<keyword evidence="4" id="KW-0804">Transcription</keyword>
<dbReference type="PANTHER" id="PTHR45803:SF5">
    <property type="entry name" value="SOX100B"/>
    <property type="match status" value="1"/>
</dbReference>
<keyword evidence="5 6" id="KW-0539">Nucleus</keyword>
<keyword evidence="10" id="KW-1185">Reference proteome</keyword>
<dbReference type="EMBL" id="AAAB01008811">
    <property type="status" value="NOT_ANNOTATED_CDS"/>
    <property type="molecule type" value="Genomic_DNA"/>
</dbReference>
<evidence type="ECO:0000259" key="8">
    <source>
        <dbReference type="PROSITE" id="PS50118"/>
    </source>
</evidence>
<dbReference type="SUPFAM" id="SSF47095">
    <property type="entry name" value="HMG-box"/>
    <property type="match status" value="1"/>
</dbReference>
<proteinExistence type="predicted"/>
<reference evidence="9" key="3">
    <citation type="submission" date="2022-10" db="UniProtKB">
        <authorList>
            <consortium name="EnsemblMetazoa"/>
        </authorList>
    </citation>
    <scope>IDENTIFICATION</scope>
    <source>
        <strain evidence="9">PEST</strain>
    </source>
</reference>
<dbReference type="InterPro" id="IPR036910">
    <property type="entry name" value="HMG_box_dom_sf"/>
</dbReference>
<dbReference type="PROSITE" id="PS50118">
    <property type="entry name" value="HMG_BOX_2"/>
    <property type="match status" value="1"/>
</dbReference>
<feature type="region of interest" description="Disordered" evidence="7">
    <location>
        <begin position="354"/>
        <end position="429"/>
    </location>
</feature>
<feature type="compositionally biased region" description="Polar residues" evidence="7">
    <location>
        <begin position="121"/>
        <end position="136"/>
    </location>
</feature>
<dbReference type="GO" id="GO:0000981">
    <property type="term" value="F:DNA-binding transcription factor activity, RNA polymerase II-specific"/>
    <property type="evidence" value="ECO:0000318"/>
    <property type="project" value="GO_Central"/>
</dbReference>
<evidence type="ECO:0000313" key="9">
    <source>
        <dbReference type="EnsemblMetazoa" id="AGAP029904-PA"/>
    </source>
</evidence>
<evidence type="ECO:0000256" key="2">
    <source>
        <dbReference type="ARBA" id="ARBA00023015"/>
    </source>
</evidence>
<feature type="compositionally biased region" description="Acidic residues" evidence="7">
    <location>
        <begin position="161"/>
        <end position="181"/>
    </location>
</feature>
<feature type="compositionally biased region" description="Basic and acidic residues" evidence="7">
    <location>
        <begin position="210"/>
        <end position="221"/>
    </location>
</feature>
<feature type="compositionally biased region" description="Low complexity" evidence="7">
    <location>
        <begin position="838"/>
        <end position="855"/>
    </location>
</feature>
<dbReference type="VEuPathDB" id="VectorBase:AGAMI1_006823"/>
<evidence type="ECO:0000313" key="10">
    <source>
        <dbReference type="Proteomes" id="UP000007062"/>
    </source>
</evidence>
<dbReference type="Proteomes" id="UP000007062">
    <property type="component" value="Chromosome X"/>
</dbReference>
<dbReference type="InterPro" id="IPR050917">
    <property type="entry name" value="SOX_TF"/>
</dbReference>
<evidence type="ECO:0000256" key="7">
    <source>
        <dbReference type="SAM" id="MobiDB-lite"/>
    </source>
</evidence>
<dbReference type="AlphaFoldDB" id="A0A903XZ05"/>